<keyword evidence="6 25" id="KW-0472">Membrane</keyword>
<evidence type="ECO:0000256" key="7">
    <source>
        <dbReference type="ARBA" id="ARBA00023228"/>
    </source>
</evidence>
<evidence type="ECO:0000256" key="9">
    <source>
        <dbReference type="ARBA" id="ARBA00044878"/>
    </source>
</evidence>
<feature type="transmembrane region" description="Helical" evidence="25">
    <location>
        <begin position="148"/>
        <end position="167"/>
    </location>
</feature>
<evidence type="ECO:0000256" key="2">
    <source>
        <dbReference type="ARBA" id="ARBA00008335"/>
    </source>
</evidence>
<feature type="transmembrane region" description="Helical" evidence="25">
    <location>
        <begin position="96"/>
        <end position="117"/>
    </location>
</feature>
<dbReference type="GO" id="GO:0022857">
    <property type="term" value="F:transmembrane transporter activity"/>
    <property type="evidence" value="ECO:0007669"/>
    <property type="project" value="InterPro"/>
</dbReference>
<comment type="function">
    <text evidence="23">Lysosomal dipeptide uniporter that selectively exports lysine, arginine or histidine-containing dipeptides with a net positive charge from the lysosome lumen into the cytosol. Could play a role in a specific type of protein O-glycosylation indirectly regulating macrophages migration and tissue invasion. Also essential for liver homeostasis.</text>
</comment>
<comment type="catalytic activity">
    <reaction evidence="18">
        <text>L-histidyl-L-alpha-amino acid(out) = L-histidyl-L-alpha-amino acid(in)</text>
        <dbReference type="Rhea" id="RHEA:79379"/>
        <dbReference type="ChEBI" id="CHEBI:229964"/>
    </reaction>
</comment>
<feature type="domain" description="Major facilitator superfamily (MFS) profile" evidence="27">
    <location>
        <begin position="52"/>
        <end position="306"/>
    </location>
</feature>
<evidence type="ECO:0000313" key="28">
    <source>
        <dbReference type="EMBL" id="GAV08158.1"/>
    </source>
</evidence>
<dbReference type="PANTHER" id="PTHR23512">
    <property type="entry name" value="MAJOR FACILITATOR SUPERFAMILY DOMAIN-CONTAINING PROTEIN 1"/>
    <property type="match status" value="1"/>
</dbReference>
<evidence type="ECO:0000256" key="26">
    <source>
        <dbReference type="SAM" id="SignalP"/>
    </source>
</evidence>
<organism evidence="28 29">
    <name type="scientific">Ramazzottius varieornatus</name>
    <name type="common">Water bear</name>
    <name type="synonym">Tardigrade</name>
    <dbReference type="NCBI Taxonomy" id="947166"/>
    <lineage>
        <taxon>Eukaryota</taxon>
        <taxon>Metazoa</taxon>
        <taxon>Ecdysozoa</taxon>
        <taxon>Tardigrada</taxon>
        <taxon>Eutardigrada</taxon>
        <taxon>Parachela</taxon>
        <taxon>Hypsibioidea</taxon>
        <taxon>Ramazzottiidae</taxon>
        <taxon>Ramazzottius</taxon>
    </lineage>
</organism>
<comment type="catalytic activity">
    <reaction evidence="9">
        <text>L-histidyl-glycine(out) = L-histidyl-glycine(in)</text>
        <dbReference type="Rhea" id="RHEA:79395"/>
        <dbReference type="ChEBI" id="CHEBI:229957"/>
    </reaction>
</comment>
<evidence type="ECO:0000259" key="27">
    <source>
        <dbReference type="PROSITE" id="PS50850"/>
    </source>
</evidence>
<comment type="catalytic activity">
    <reaction evidence="19">
        <text>L-alanyl-L-lysine(out) = L-alanyl-L-lysine(in)</text>
        <dbReference type="Rhea" id="RHEA:79415"/>
        <dbReference type="ChEBI" id="CHEBI:192470"/>
    </reaction>
</comment>
<comment type="catalytic activity">
    <reaction evidence="16">
        <text>L-lysyl-L-lysine(out) = L-lysyl-L-lysine(in)</text>
        <dbReference type="Rhea" id="RHEA:79403"/>
        <dbReference type="ChEBI" id="CHEBI:229956"/>
    </reaction>
</comment>
<evidence type="ECO:0000256" key="3">
    <source>
        <dbReference type="ARBA" id="ARBA00022448"/>
    </source>
</evidence>
<dbReference type="InterPro" id="IPR036259">
    <property type="entry name" value="MFS_trans_sf"/>
</dbReference>
<evidence type="ECO:0000256" key="1">
    <source>
        <dbReference type="ARBA" id="ARBA00004155"/>
    </source>
</evidence>
<evidence type="ECO:0000256" key="16">
    <source>
        <dbReference type="ARBA" id="ARBA00044900"/>
    </source>
</evidence>
<evidence type="ECO:0000256" key="10">
    <source>
        <dbReference type="ARBA" id="ARBA00044881"/>
    </source>
</evidence>
<evidence type="ECO:0000256" key="4">
    <source>
        <dbReference type="ARBA" id="ARBA00022692"/>
    </source>
</evidence>
<dbReference type="PANTHER" id="PTHR23512:SF3">
    <property type="entry name" value="MAJOR FACILITATOR SUPERFAMILY DOMAIN-CONTAINING PROTEIN 1"/>
    <property type="match status" value="1"/>
</dbReference>
<name>A0A1D1W7E8_RAMVA</name>
<feature type="transmembrane region" description="Helical" evidence="25">
    <location>
        <begin position="124"/>
        <end position="142"/>
    </location>
</feature>
<evidence type="ECO:0000256" key="6">
    <source>
        <dbReference type="ARBA" id="ARBA00023136"/>
    </source>
</evidence>
<keyword evidence="29" id="KW-1185">Reference proteome</keyword>
<comment type="catalytic activity">
    <reaction evidence="14">
        <text>L-aspartyl-L-lysine(out) = L-aspartyl-L-lysine(in)</text>
        <dbReference type="Rhea" id="RHEA:79411"/>
        <dbReference type="ChEBI" id="CHEBI:229953"/>
    </reaction>
</comment>
<dbReference type="GO" id="GO:0005765">
    <property type="term" value="C:lysosomal membrane"/>
    <property type="evidence" value="ECO:0007669"/>
    <property type="project" value="UniProtKB-SubCell"/>
</dbReference>
<dbReference type="EMBL" id="BDGG01000017">
    <property type="protein sequence ID" value="GAV08158.1"/>
    <property type="molecule type" value="Genomic_DNA"/>
</dbReference>
<evidence type="ECO:0000256" key="23">
    <source>
        <dbReference type="ARBA" id="ARBA00045709"/>
    </source>
</evidence>
<feature type="transmembrane region" description="Helical" evidence="25">
    <location>
        <begin position="188"/>
        <end position="205"/>
    </location>
</feature>
<accession>A0A1D1W7E8</accession>
<dbReference type="InterPro" id="IPR020846">
    <property type="entry name" value="MFS_dom"/>
</dbReference>
<dbReference type="SUPFAM" id="SSF103473">
    <property type="entry name" value="MFS general substrate transporter"/>
    <property type="match status" value="1"/>
</dbReference>
<keyword evidence="5 25" id="KW-1133">Transmembrane helix</keyword>
<evidence type="ECO:0000313" key="29">
    <source>
        <dbReference type="Proteomes" id="UP000186922"/>
    </source>
</evidence>
<comment type="catalytic activity">
    <reaction evidence="11">
        <text>L-alpha-aminoacyl-L-histidine(out) = L-alpha-aminoacyl-L-histidine(in)</text>
        <dbReference type="Rhea" id="RHEA:79375"/>
        <dbReference type="ChEBI" id="CHEBI:229967"/>
    </reaction>
</comment>
<feature type="chain" id="PRO_5008899297" description="Lysosomal dipeptide transporter MFSD1" evidence="26">
    <location>
        <begin position="20"/>
        <end position="306"/>
    </location>
</feature>
<dbReference type="OrthoDB" id="424834at2759"/>
<dbReference type="PROSITE" id="PS51257">
    <property type="entry name" value="PROKAR_LIPOPROTEIN"/>
    <property type="match status" value="1"/>
</dbReference>
<keyword evidence="4 25" id="KW-0812">Transmembrane</keyword>
<comment type="catalytic activity">
    <reaction evidence="17">
        <text>L-arginyl-glycine(out) = L-arginyl-glycine(in)</text>
        <dbReference type="Rhea" id="RHEA:79391"/>
        <dbReference type="ChEBI" id="CHEBI:229955"/>
    </reaction>
</comment>
<comment type="catalytic activity">
    <reaction evidence="13">
        <text>L-alpha-aminoacyl-L-lysine(out) = L-alpha-aminoacyl-L-lysine(in)</text>
        <dbReference type="Rhea" id="RHEA:79383"/>
        <dbReference type="ChEBI" id="CHEBI:229966"/>
    </reaction>
</comment>
<dbReference type="AlphaFoldDB" id="A0A1D1W7E8"/>
<evidence type="ECO:0000256" key="19">
    <source>
        <dbReference type="ARBA" id="ARBA00044919"/>
    </source>
</evidence>
<comment type="catalytic activity">
    <reaction evidence="8">
        <text>L-lysyl-L-alanine(out) = L-lysyl-L-alanine(in)</text>
        <dbReference type="Rhea" id="RHEA:79399"/>
        <dbReference type="ChEBI" id="CHEBI:229954"/>
    </reaction>
</comment>
<evidence type="ECO:0000256" key="24">
    <source>
        <dbReference type="ARBA" id="ARBA00046376"/>
    </source>
</evidence>
<dbReference type="Pfam" id="PF07690">
    <property type="entry name" value="MFS_1"/>
    <property type="match status" value="1"/>
</dbReference>
<comment type="caution">
    <text evidence="28">The sequence shown here is derived from an EMBL/GenBank/DDBJ whole genome shotgun (WGS) entry which is preliminary data.</text>
</comment>
<evidence type="ECO:0000256" key="13">
    <source>
        <dbReference type="ARBA" id="ARBA00044893"/>
    </source>
</evidence>
<comment type="subcellular location">
    <subcellularLocation>
        <location evidence="1">Lysosome membrane</location>
        <topology evidence="1">Multi-pass membrane protein</topology>
    </subcellularLocation>
</comment>
<dbReference type="InterPro" id="IPR052187">
    <property type="entry name" value="MFSD1"/>
</dbReference>
<evidence type="ECO:0000256" key="17">
    <source>
        <dbReference type="ARBA" id="ARBA00044903"/>
    </source>
</evidence>
<comment type="catalytic activity">
    <reaction evidence="15">
        <text>L-arginyl-L-alpha-amino acid(out) = L-arginyl-L-alpha-amino acid(in)</text>
        <dbReference type="Rhea" id="RHEA:79371"/>
        <dbReference type="ChEBI" id="CHEBI:84315"/>
    </reaction>
</comment>
<feature type="signal peptide" evidence="26">
    <location>
        <begin position="1"/>
        <end position="19"/>
    </location>
</feature>
<reference evidence="28 29" key="1">
    <citation type="journal article" date="2016" name="Nat. Commun.">
        <title>Extremotolerant tardigrade genome and improved radiotolerance of human cultured cells by tardigrade-unique protein.</title>
        <authorList>
            <person name="Hashimoto T."/>
            <person name="Horikawa D.D."/>
            <person name="Saito Y."/>
            <person name="Kuwahara H."/>
            <person name="Kozuka-Hata H."/>
            <person name="Shin-I T."/>
            <person name="Minakuchi Y."/>
            <person name="Ohishi K."/>
            <person name="Motoyama A."/>
            <person name="Aizu T."/>
            <person name="Enomoto A."/>
            <person name="Kondo K."/>
            <person name="Tanaka S."/>
            <person name="Hara Y."/>
            <person name="Koshikawa S."/>
            <person name="Sagara H."/>
            <person name="Miura T."/>
            <person name="Yokobori S."/>
            <person name="Miyagawa K."/>
            <person name="Suzuki Y."/>
            <person name="Kubo T."/>
            <person name="Oyama M."/>
            <person name="Kohara Y."/>
            <person name="Fujiyama A."/>
            <person name="Arakawa K."/>
            <person name="Katayama T."/>
            <person name="Toyoda A."/>
            <person name="Kunieda T."/>
        </authorList>
    </citation>
    <scope>NUCLEOTIDE SEQUENCE [LARGE SCALE GENOMIC DNA]</scope>
    <source>
        <strain evidence="28 29">YOKOZUNA-1</strain>
    </source>
</reference>
<feature type="transmembrane region" description="Helical" evidence="25">
    <location>
        <begin position="51"/>
        <end position="76"/>
    </location>
</feature>
<evidence type="ECO:0000256" key="18">
    <source>
        <dbReference type="ARBA" id="ARBA00044912"/>
    </source>
</evidence>
<evidence type="ECO:0000256" key="25">
    <source>
        <dbReference type="SAM" id="Phobius"/>
    </source>
</evidence>
<dbReference type="STRING" id="947166.A0A1D1W7E8"/>
<dbReference type="Proteomes" id="UP000186922">
    <property type="component" value="Unassembled WGS sequence"/>
</dbReference>
<evidence type="ECO:0000256" key="12">
    <source>
        <dbReference type="ARBA" id="ARBA00044891"/>
    </source>
</evidence>
<proteinExistence type="inferred from homology"/>
<comment type="catalytic activity">
    <reaction evidence="10">
        <text>L-alpha-aminoacyl-L-arginine(out) = L-alpha-aminoacyl-L-arginine(in)</text>
        <dbReference type="Rhea" id="RHEA:79367"/>
        <dbReference type="ChEBI" id="CHEBI:229968"/>
    </reaction>
</comment>
<evidence type="ECO:0000256" key="20">
    <source>
        <dbReference type="ARBA" id="ARBA00044924"/>
    </source>
</evidence>
<dbReference type="InterPro" id="IPR011701">
    <property type="entry name" value="MFS"/>
</dbReference>
<evidence type="ECO:0000256" key="14">
    <source>
        <dbReference type="ARBA" id="ARBA00044898"/>
    </source>
</evidence>
<comment type="similarity">
    <text evidence="2">Belongs to the major facilitator superfamily.</text>
</comment>
<keyword evidence="7" id="KW-0458">Lysosome</keyword>
<dbReference type="PROSITE" id="PS50850">
    <property type="entry name" value="MFS"/>
    <property type="match status" value="1"/>
</dbReference>
<evidence type="ECO:0000256" key="8">
    <source>
        <dbReference type="ARBA" id="ARBA00044876"/>
    </source>
</evidence>
<protein>
    <recommendedName>
        <fullName evidence="21">Lysosomal dipeptide transporter MFSD1</fullName>
    </recommendedName>
    <alternativeName>
        <fullName evidence="22">Major facilitator superfamily domain-containing protein 1</fullName>
    </alternativeName>
</protein>
<evidence type="ECO:0000256" key="21">
    <source>
        <dbReference type="ARBA" id="ARBA00044985"/>
    </source>
</evidence>
<evidence type="ECO:0000256" key="5">
    <source>
        <dbReference type="ARBA" id="ARBA00022989"/>
    </source>
</evidence>
<comment type="catalytic activity">
    <reaction evidence="12">
        <text>L-lysyl-L-alpha-amino acid(out) = L-lysyl-L-alpha-amino acid(in)</text>
        <dbReference type="Rhea" id="RHEA:79387"/>
        <dbReference type="ChEBI" id="CHEBI:229965"/>
    </reaction>
</comment>
<comment type="subunit">
    <text evidence="24">Homodimer. Interacts with lysosomal protein GLMP (via lumenal domain); the interaction starts while both proteins are still in the endoplasmic reticulum and is required for stabilization of MFSD1 in lysosomes but has no direct effect on its targeting to lysosomes or transporter activity.</text>
</comment>
<dbReference type="Gene3D" id="1.20.1250.20">
    <property type="entry name" value="MFS general substrate transporter like domains"/>
    <property type="match status" value="1"/>
</dbReference>
<comment type="catalytic activity">
    <reaction evidence="20">
        <text>L-lysyl-glycine(out) = L-lysyl-glycine(in)</text>
        <dbReference type="Rhea" id="RHEA:79407"/>
        <dbReference type="ChEBI" id="CHEBI:191202"/>
    </reaction>
</comment>
<keyword evidence="26" id="KW-0732">Signal</keyword>
<evidence type="ECO:0000256" key="11">
    <source>
        <dbReference type="ARBA" id="ARBA00044884"/>
    </source>
</evidence>
<sequence>MSKTIWIAVGISMASVVTSCIQAMVDENEHLDDIYQDESKWETSKRKASDFIVKVGAVYWFFAATYLLVFCIITTLTGNGAGLLASLAGFSEKNAIWVIGTVYYFSLVIPLVNFLVYLTGRRDYWMTAGTLVIMTGLIAYLSSMAVQAYLLTILIGLGFVLFDPTASNSMSLVAPPGTRGFATGLLKFLRYTGTGTVALIVGGVLDQERYSMMDSVAWKHMIIFFLVLAVVAVVTSLGMVWANYYSRDRLLSVPEEQRKKRPWEVGQDVEELQDSGESNWLIQSFSSRGVPMGYDSINGFSRTEQR</sequence>
<evidence type="ECO:0000256" key="22">
    <source>
        <dbReference type="ARBA" id="ARBA00045018"/>
    </source>
</evidence>
<keyword evidence="3" id="KW-0813">Transport</keyword>
<evidence type="ECO:0000256" key="15">
    <source>
        <dbReference type="ARBA" id="ARBA00044899"/>
    </source>
</evidence>
<gene>
    <name evidence="28" type="primary">RvY_17891-1</name>
    <name evidence="28" type="synonym">RvY_17891.1</name>
    <name evidence="28" type="ORF">RvY_17891</name>
</gene>
<feature type="transmembrane region" description="Helical" evidence="25">
    <location>
        <begin position="217"/>
        <end position="242"/>
    </location>
</feature>